<dbReference type="PROSITE" id="PS50945">
    <property type="entry name" value="I_LWEQ"/>
    <property type="match status" value="1"/>
</dbReference>
<evidence type="ECO:0000313" key="9">
    <source>
        <dbReference type="EMBL" id="EPS36753.1"/>
    </source>
</evidence>
<evidence type="ECO:0000256" key="5">
    <source>
        <dbReference type="SAM" id="Coils"/>
    </source>
</evidence>
<dbReference type="AlphaFoldDB" id="S8BC42"/>
<feature type="region of interest" description="Disordered" evidence="6">
    <location>
        <begin position="591"/>
        <end position="610"/>
    </location>
</feature>
<dbReference type="FunFam" id="1.20.1410.10:FF:000004">
    <property type="entry name" value="Cytoskeleton assembly control protein Sla2"/>
    <property type="match status" value="1"/>
</dbReference>
<dbReference type="SUPFAM" id="SSF109885">
    <property type="entry name" value="I/LWEQ domain"/>
    <property type="match status" value="1"/>
</dbReference>
<evidence type="ECO:0000256" key="2">
    <source>
        <dbReference type="ARBA" id="ARBA00010135"/>
    </source>
</evidence>
<dbReference type="InterPro" id="IPR008942">
    <property type="entry name" value="ENTH_VHS"/>
</dbReference>
<dbReference type="SUPFAM" id="SSF89009">
    <property type="entry name" value="GAT-like domain"/>
    <property type="match status" value="1"/>
</dbReference>
<evidence type="ECO:0000256" key="6">
    <source>
        <dbReference type="SAM" id="MobiDB-lite"/>
    </source>
</evidence>
<dbReference type="Proteomes" id="UP000015100">
    <property type="component" value="Unassembled WGS sequence"/>
</dbReference>
<dbReference type="OrthoDB" id="10262320at2759"/>
<evidence type="ECO:0000259" key="7">
    <source>
        <dbReference type="PROSITE" id="PS50942"/>
    </source>
</evidence>
<reference evidence="10" key="2">
    <citation type="submission" date="2013-04" db="EMBL/GenBank/DDBJ databases">
        <title>Genomic mechanisms accounting for the adaptation to parasitism in nematode-trapping fungi.</title>
        <authorList>
            <person name="Ahren D.G."/>
        </authorList>
    </citation>
    <scope>NUCLEOTIDE SEQUENCE [LARGE SCALE GENOMIC DNA]</scope>
    <source>
        <strain evidence="10">CBS 200.50</strain>
    </source>
</reference>
<comment type="similarity">
    <text evidence="2">Belongs to the SLA2 family.</text>
</comment>
<dbReference type="InterPro" id="IPR011417">
    <property type="entry name" value="ANTH_dom"/>
</dbReference>
<dbReference type="Pfam" id="PF01608">
    <property type="entry name" value="I_LWEQ"/>
    <property type="match status" value="1"/>
</dbReference>
<dbReference type="GO" id="GO:0080025">
    <property type="term" value="F:phosphatidylinositol-3,5-bisphosphate binding"/>
    <property type="evidence" value="ECO:0007669"/>
    <property type="project" value="TreeGrafter"/>
</dbReference>
<dbReference type="EMBL" id="AQGS01000823">
    <property type="protein sequence ID" value="EPS36753.1"/>
    <property type="molecule type" value="Genomic_DNA"/>
</dbReference>
<dbReference type="GO" id="GO:0051015">
    <property type="term" value="F:actin filament binding"/>
    <property type="evidence" value="ECO:0007669"/>
    <property type="project" value="TreeGrafter"/>
</dbReference>
<feature type="domain" description="I/LWEQ" evidence="8">
    <location>
        <begin position="824"/>
        <end position="1065"/>
    </location>
</feature>
<dbReference type="GO" id="GO:0048268">
    <property type="term" value="P:clathrin coat assembly"/>
    <property type="evidence" value="ECO:0007669"/>
    <property type="project" value="TreeGrafter"/>
</dbReference>
<dbReference type="InterPro" id="IPR035964">
    <property type="entry name" value="I/LWEQ_dom_sf"/>
</dbReference>
<dbReference type="SMART" id="SM00273">
    <property type="entry name" value="ENTH"/>
    <property type="match status" value="1"/>
</dbReference>
<keyword evidence="10" id="KW-1185">Reference proteome</keyword>
<dbReference type="GO" id="GO:0030479">
    <property type="term" value="C:actin cortical patch"/>
    <property type="evidence" value="ECO:0007669"/>
    <property type="project" value="TreeGrafter"/>
</dbReference>
<comment type="subcellular location">
    <subcellularLocation>
        <location evidence="1">Cytoplasm</location>
    </subcellularLocation>
</comment>
<dbReference type="GO" id="GO:0030136">
    <property type="term" value="C:clathrin-coated vesicle"/>
    <property type="evidence" value="ECO:0007669"/>
    <property type="project" value="TreeGrafter"/>
</dbReference>
<gene>
    <name evidence="9" type="ORF">H072_9651</name>
</gene>
<dbReference type="STRING" id="1284197.S8BC42"/>
<dbReference type="SMART" id="SM00307">
    <property type="entry name" value="ILWEQ"/>
    <property type="match status" value="1"/>
</dbReference>
<protein>
    <recommendedName>
        <fullName evidence="11">I/LWEQ domain-containing protein</fullName>
    </recommendedName>
</protein>
<dbReference type="GO" id="GO:0043325">
    <property type="term" value="F:phosphatidylinositol-3,4-bisphosphate binding"/>
    <property type="evidence" value="ECO:0007669"/>
    <property type="project" value="TreeGrafter"/>
</dbReference>
<keyword evidence="5" id="KW-0175">Coiled coil</keyword>
<evidence type="ECO:0000259" key="8">
    <source>
        <dbReference type="PROSITE" id="PS50945"/>
    </source>
</evidence>
<dbReference type="Gene3D" id="1.20.1410.10">
    <property type="entry name" value="I/LWEQ domain"/>
    <property type="match status" value="1"/>
</dbReference>
<feature type="compositionally biased region" description="Pro residues" evidence="6">
    <location>
        <begin position="296"/>
        <end position="306"/>
    </location>
</feature>
<dbReference type="InterPro" id="IPR002558">
    <property type="entry name" value="ILWEQ_dom"/>
</dbReference>
<sequence length="1068" mass="120518">MTTIYSGPSRNVDLSRTESELAVNIRKATSIGMFSSVAVTRNPSAGLPADICPLGKLRGNRSKEQPILADEVQTFKALQCIHKVLQEGAPITLKEAQQHQQWIESLTRGVSGEGLRGYGPLIREYVYFLLKKLQFHRNHPEFNGTFEYEEYISLKTINDPNEGYETISDLATLQDQIDTFQKLIFAHFRPSTNNECRISALVPLVHESYGIYKFLTSMLRAMHHTLGEDEILEPLRKRYTSQHYRLVKFYYECSNLRYLTSLITVPKLPQEPPNLLAEDEKAPALPARPVNETPKPRSPSPPPPPAKSVEPTNIADFWSTQQAQDQLQMQQQRAYEDEQRRLAEQFEAERLRQLEQQRAQQMEFERQQMAQAELQRLAQEKLLKDQYDRQVQGQFAEMERELLNMRGQYERDQLLLEQYDKKVKALEIELQNIQLNSQQAAASKDDLIKSLQEQVNLWKSKYDSLAKLYSQLRNEHLDLLQKYKSAQLKASSAQEAIDRREKLEREMKTKNLELADMIRERDRAIFDLDRARGGNKEELEKLQRELRMALDRADGAERSKGSEFSSLISKHTREIDDLERVLRDKQRQLDEFSDRAKDTDGDHDSKLREKDDEIEVMQEAINQLISKIKELEDSATTGKDAIDDEIGNVLLDHISKLSHIVDASLQGGIKRVDDALYELDSPMQAGNQSATAAYLLSQLEKAGISATEFATAFNSYVEDGPNSDHSDIIKSVMIFASAIADVLDNAKGITRLASDEKKSDAIINAARASANSTAKFFGSLMSFRIEDYEKEKKAEIVFSGYHDVQQNLQKLSKLSEAFAPKGGSLANQSGSLEDIVDRELNNAAAAIEAAAARLAKMANRNRDYDTFPLEVHDSILNSAVAITTAIAALIKAATDSQREIVAQGKGGLTRTAFYKKNNRWTEGLISAAKAVAASTNLLIETADGVLVGRNKLEQLIVACNDVTASTAQLVAASRVKATFASKTQDRLESASKAVNAACRSLVSQVQKIIAAKDRAEDDVDYSKLSSHEFKVQEMEKQVEILELQRSLERARKDLGEMRKHSYRDEDDE</sequence>
<proteinExistence type="inferred from homology"/>
<feature type="region of interest" description="Disordered" evidence="6">
    <location>
        <begin position="279"/>
        <end position="311"/>
    </location>
</feature>
<evidence type="ECO:0000313" key="10">
    <source>
        <dbReference type="Proteomes" id="UP000015100"/>
    </source>
</evidence>
<name>S8BC42_DACHA</name>
<dbReference type="Gene3D" id="1.25.40.90">
    <property type="match status" value="1"/>
</dbReference>
<dbReference type="PANTHER" id="PTHR10407">
    <property type="entry name" value="HUNTINGTIN INTERACTING PROTEIN 1"/>
    <property type="match status" value="1"/>
</dbReference>
<organism evidence="9 10">
    <name type="scientific">Dactylellina haptotyla (strain CBS 200.50)</name>
    <name type="common">Nematode-trapping fungus</name>
    <name type="synonym">Monacrosporium haptotylum</name>
    <dbReference type="NCBI Taxonomy" id="1284197"/>
    <lineage>
        <taxon>Eukaryota</taxon>
        <taxon>Fungi</taxon>
        <taxon>Dikarya</taxon>
        <taxon>Ascomycota</taxon>
        <taxon>Pezizomycotina</taxon>
        <taxon>Orbiliomycetes</taxon>
        <taxon>Orbiliales</taxon>
        <taxon>Orbiliaceae</taxon>
        <taxon>Dactylellina</taxon>
    </lineage>
</organism>
<evidence type="ECO:0000256" key="4">
    <source>
        <dbReference type="ARBA" id="ARBA00023203"/>
    </source>
</evidence>
<feature type="domain" description="ENTH" evidence="7">
    <location>
        <begin position="1"/>
        <end position="143"/>
    </location>
</feature>
<dbReference type="eggNOG" id="KOG0980">
    <property type="taxonomic scope" value="Eukaryota"/>
</dbReference>
<dbReference type="Pfam" id="PF07651">
    <property type="entry name" value="ANTH"/>
    <property type="match status" value="1"/>
</dbReference>
<keyword evidence="4" id="KW-0009">Actin-binding</keyword>
<dbReference type="PANTHER" id="PTHR10407:SF15">
    <property type="entry name" value="HUNTINGTIN INTERACTING PROTEIN 1"/>
    <property type="match status" value="1"/>
</dbReference>
<dbReference type="GO" id="GO:0032051">
    <property type="term" value="F:clathrin light chain binding"/>
    <property type="evidence" value="ECO:0007669"/>
    <property type="project" value="TreeGrafter"/>
</dbReference>
<feature type="coiled-coil region" evidence="5">
    <location>
        <begin position="1024"/>
        <end position="1060"/>
    </location>
</feature>
<comment type="caution">
    <text evidence="9">The sequence shown here is derived from an EMBL/GenBank/DDBJ whole genome shotgun (WGS) entry which is preliminary data.</text>
</comment>
<evidence type="ECO:0008006" key="11">
    <source>
        <dbReference type="Google" id="ProtNLM"/>
    </source>
</evidence>
<dbReference type="InterPro" id="IPR030224">
    <property type="entry name" value="Sla2_fam"/>
</dbReference>
<dbReference type="GO" id="GO:0035615">
    <property type="term" value="F:clathrin adaptor activity"/>
    <property type="evidence" value="ECO:0007669"/>
    <property type="project" value="TreeGrafter"/>
</dbReference>
<keyword evidence="3" id="KW-0963">Cytoplasm</keyword>
<evidence type="ECO:0000256" key="3">
    <source>
        <dbReference type="ARBA" id="ARBA00022490"/>
    </source>
</evidence>
<dbReference type="SUPFAM" id="SSF48464">
    <property type="entry name" value="ENTH/VHS domain"/>
    <property type="match status" value="1"/>
</dbReference>
<dbReference type="OMA" id="FQMSVEM"/>
<dbReference type="PROSITE" id="PS50942">
    <property type="entry name" value="ENTH"/>
    <property type="match status" value="1"/>
</dbReference>
<dbReference type="GO" id="GO:0007015">
    <property type="term" value="P:actin filament organization"/>
    <property type="evidence" value="ECO:0007669"/>
    <property type="project" value="TreeGrafter"/>
</dbReference>
<evidence type="ECO:0000256" key="1">
    <source>
        <dbReference type="ARBA" id="ARBA00004496"/>
    </source>
</evidence>
<dbReference type="HOGENOM" id="CLU_004601_0_0_1"/>
<accession>S8BC42</accession>
<dbReference type="InterPro" id="IPR013809">
    <property type="entry name" value="ENTH"/>
</dbReference>
<dbReference type="GO" id="GO:0006897">
    <property type="term" value="P:endocytosis"/>
    <property type="evidence" value="ECO:0007669"/>
    <property type="project" value="InterPro"/>
</dbReference>
<reference evidence="9 10" key="1">
    <citation type="journal article" date="2013" name="PLoS Genet.">
        <title>Genomic mechanisms accounting for the adaptation to parasitism in nematode-trapping fungi.</title>
        <authorList>
            <person name="Meerupati T."/>
            <person name="Andersson K.M."/>
            <person name="Friman E."/>
            <person name="Kumar D."/>
            <person name="Tunlid A."/>
            <person name="Ahren D."/>
        </authorList>
    </citation>
    <scope>NUCLEOTIDE SEQUENCE [LARGE SCALE GENOMIC DNA]</scope>
    <source>
        <strain evidence="9 10">CBS 200.50</strain>
    </source>
</reference>